<dbReference type="SUPFAM" id="SSF52540">
    <property type="entry name" value="P-loop containing nucleoside triphosphate hydrolases"/>
    <property type="match status" value="1"/>
</dbReference>
<keyword evidence="1" id="KW-0175">Coiled coil</keyword>
<evidence type="ECO:0000313" key="4">
    <source>
        <dbReference type="EMBL" id="KAK5639891.1"/>
    </source>
</evidence>
<dbReference type="GO" id="GO:0043186">
    <property type="term" value="C:P granule"/>
    <property type="evidence" value="ECO:0007669"/>
    <property type="project" value="TreeGrafter"/>
</dbReference>
<feature type="domain" description="DNA2/NAM7 helicase helicase" evidence="2">
    <location>
        <begin position="1116"/>
        <end position="1187"/>
    </location>
</feature>
<dbReference type="InterPro" id="IPR011990">
    <property type="entry name" value="TPR-like_helical_dom_sf"/>
</dbReference>
<dbReference type="Pfam" id="PF13087">
    <property type="entry name" value="AAA_12"/>
    <property type="match status" value="1"/>
</dbReference>
<gene>
    <name evidence="4" type="ORF">RI129_010702</name>
</gene>
<dbReference type="InterPro" id="IPR041677">
    <property type="entry name" value="DNA2/NAM7_AAA_11"/>
</dbReference>
<dbReference type="GO" id="GO:0005829">
    <property type="term" value="C:cytosol"/>
    <property type="evidence" value="ECO:0007669"/>
    <property type="project" value="TreeGrafter"/>
</dbReference>
<dbReference type="Proteomes" id="UP001329430">
    <property type="component" value="Chromosome 8"/>
</dbReference>
<protein>
    <recommendedName>
        <fullName evidence="6">Helicase with zinc finger domain</fullName>
    </recommendedName>
</protein>
<dbReference type="EMBL" id="JAVRBK010000008">
    <property type="protein sequence ID" value="KAK5639891.1"/>
    <property type="molecule type" value="Genomic_DNA"/>
</dbReference>
<evidence type="ECO:0000313" key="5">
    <source>
        <dbReference type="Proteomes" id="UP001329430"/>
    </source>
</evidence>
<evidence type="ECO:0000256" key="1">
    <source>
        <dbReference type="SAM" id="Coils"/>
    </source>
</evidence>
<dbReference type="FunFam" id="3.40.50.300:FF:000453">
    <property type="entry name" value="Probable helicase with zinc finger domain"/>
    <property type="match status" value="1"/>
</dbReference>
<dbReference type="Pfam" id="PF13086">
    <property type="entry name" value="AAA_11"/>
    <property type="match status" value="2"/>
</dbReference>
<dbReference type="SUPFAM" id="SSF48452">
    <property type="entry name" value="TPR-like"/>
    <property type="match status" value="1"/>
</dbReference>
<proteinExistence type="predicted"/>
<accession>A0AAN7ZGQ7</accession>
<dbReference type="GO" id="GO:0004386">
    <property type="term" value="F:helicase activity"/>
    <property type="evidence" value="ECO:0007669"/>
    <property type="project" value="InterPro"/>
</dbReference>
<feature type="domain" description="DNA2/NAM7 helicase-like C-terminal" evidence="3">
    <location>
        <begin position="1195"/>
        <end position="1391"/>
    </location>
</feature>
<dbReference type="CDD" id="cd18808">
    <property type="entry name" value="SF1_C_Upf1"/>
    <property type="match status" value="1"/>
</dbReference>
<dbReference type="Gene3D" id="3.40.50.300">
    <property type="entry name" value="P-loop containing nucleotide triphosphate hydrolases"/>
    <property type="match status" value="2"/>
</dbReference>
<dbReference type="PANTHER" id="PTHR10887">
    <property type="entry name" value="DNA2/NAM7 HELICASE FAMILY"/>
    <property type="match status" value="1"/>
</dbReference>
<name>A0AAN7ZGQ7_9COLE</name>
<dbReference type="InterPro" id="IPR047187">
    <property type="entry name" value="SF1_C_Upf1"/>
</dbReference>
<evidence type="ECO:0008006" key="6">
    <source>
        <dbReference type="Google" id="ProtNLM"/>
    </source>
</evidence>
<feature type="domain" description="DNA2/NAM7 helicase helicase" evidence="2">
    <location>
        <begin position="994"/>
        <end position="1098"/>
    </location>
</feature>
<dbReference type="InterPro" id="IPR045055">
    <property type="entry name" value="DNA2/NAM7-like"/>
</dbReference>
<dbReference type="Gene3D" id="1.25.40.10">
    <property type="entry name" value="Tetratricopeptide repeat domain"/>
    <property type="match status" value="1"/>
</dbReference>
<evidence type="ECO:0000259" key="3">
    <source>
        <dbReference type="Pfam" id="PF13087"/>
    </source>
</evidence>
<comment type="caution">
    <text evidence="4">The sequence shown here is derived from an EMBL/GenBank/DDBJ whole genome shotgun (WGS) entry which is preliminary data.</text>
</comment>
<keyword evidence="5" id="KW-1185">Reference proteome</keyword>
<feature type="coiled-coil region" evidence="1">
    <location>
        <begin position="194"/>
        <end position="228"/>
    </location>
</feature>
<dbReference type="InterPro" id="IPR027417">
    <property type="entry name" value="P-loop_NTPase"/>
</dbReference>
<dbReference type="FunFam" id="3.40.50.300:FF:000419">
    <property type="entry name" value="Probable helicase with zinc finger domain"/>
    <property type="match status" value="1"/>
</dbReference>
<dbReference type="PANTHER" id="PTHR10887:SF365">
    <property type="entry name" value="HELICASE WITH ZINC FINGER DOMAIN-RELATED"/>
    <property type="match status" value="1"/>
</dbReference>
<dbReference type="InterPro" id="IPR049569">
    <property type="entry name" value="HELZ_DEAD-box_1"/>
</dbReference>
<evidence type="ECO:0000259" key="2">
    <source>
        <dbReference type="Pfam" id="PF13086"/>
    </source>
</evidence>
<reference evidence="4 5" key="1">
    <citation type="journal article" date="2024" name="Insects">
        <title>An Improved Chromosome-Level Genome Assembly of the Firefly Pyrocoelia pectoralis.</title>
        <authorList>
            <person name="Fu X."/>
            <person name="Meyer-Rochow V.B."/>
            <person name="Ballantyne L."/>
            <person name="Zhu X."/>
        </authorList>
    </citation>
    <scope>NUCLEOTIDE SEQUENCE [LARGE SCALE GENOMIC DNA]</scope>
    <source>
        <strain evidence="4">XCY_ONT2</strain>
    </source>
</reference>
<sequence>MSQHYKIYQFENSTSITVLPIKWVSNNTVKYDSKKASDYIKNDKFPYKKWPSYKVKPICNEVFESLDEAYNAERMLLDKSELDSSDLENIHNPTILQRHKRIPKIPSLKGFVTSNKPQSETSDEEIQAIPPAYSSNSEIDQVLSVNLHCNTDALSTISDENVTTLIGNDPLEVIETKSMNIASSDDIITLQNTVELQSDKIDRLTAKVEEQNEKLEALTKSIAELLKRKNNNVGVVLSKELLTFTHCELPISTIDGLQTLEVKLREEKIVRDFKQYLLQLGGNSLKNSVKIIIKQLYTLDLQGRMNYTGREGKFSTNNLLQTKIILVDNKTVYFPDQQKMEQEANECFQRKEWLKAAEFYNKLLTKSHSNDVTINYLQRRSQCLLELGQYEAASIDCKHILKIDLYDASAWSRLILALFALRRYGDAELRLNEWFAVNKAKDAKKLFDVNLWGPFKPFFEQASPMFSVMFQSENVPINDLFPSCVYCNVICRDKSELKAHCQTEAHLTVIMSDEGRDWHWRPPPRGLNAEKYTLCKYCDKKESCRFGVQCVEAHGLEELSEWKERYKYRKMKLQRAYEKELFGKSYTEQLLEKYMQTSSPQQIMLERLEYVQDTCCGNLVTTVLSKSSVKQWNFTLKTNRPLHAIALLHDMHRNYFAISQVLLITNQSTTTKLDVPNNQEFLSTGNVDSPLLSHYQVTVTFKTDIYGTFRQSVTFDFGYQPILVKHLCVDVIPAEEAQKLNEIRQEIVLSCTERWNANNAEIVSFTSENMTYKPESDVDDLGKLYRCPHADTLNLSHSTVIEKKLTKNNYNSRMHELLYIEEMARNEQTNKYNLSAKLHLVKSYLLSSSSVASSTAKYSNFGELYAFMNLSQDLSEDTSCGRLILSNCTSVLIGLNKKSSKRKMKVYEAVIEDKGKNVIYLRLSATTVQDLSLQPDTTLKAQVQFQLNRLPYCEWHYAIDKMSDLKLIFPDVYIDPIIPWSPQKQWCENVDNRLNLKQKEAVLAITAPVSIPLPPILIIGPFGTGKTFTLAQAIKQLSKNSDAKILICTHSNSAADLYIKDYLHPYVEDGHKEATPLRIYYQRRWVVTVHPVVQQYCLIQECGGVRTFQSPTFEDLEKHRIIVVTLSTSMYLSNMGLPHGYFTHILLDEAAQTMECEAIMPLSLANHNTRIVLAGDHMQLSPELFSQFAKERNLHISLLERLYDHYPSSFPCKILLCENYRAHEAIIEFTSELFYDQKLIASGKQPRHQVFYPLTFFTARGEDVQDINSTAFYNNSEAYEVVERVSELKRQWPKCWGDFDEHSIGIMTPYADQVFRIRSELRKRRLGSISVERVLNVQGKQFRAIFLSTVRTRRTCAGDTDDEHDYGFLSNSKLLNTAITRAQSLIAVVGDPIALCSIGRCSKIWERFIQICDQNKSLLGITWSFLKNQLDGLELKKTYGLNPLAPEFVPRKFQSESYIKLPPNSNPTYQQPLLGFPITRPPFGVPFFFSMYQPPGPPHLFNEYHNVNITTLPDVKKPVDWGPPVVHSSSISEPPVTNRREQPVMQQQQPERDLIQFLDNVHIPQTIKDNDSLHDLMNLLPENMSLANMLTQPVTFHKQWFQHLLTKKGSEAAKKFEYLMLMATKRDRTNVPDITVRNCSTNIDWESLCSDMLKSKIEMHNGTEYIDVPYLEQQTPDLNWFDKPVNQINFNKPVYLKDPDGVQHKPYDGNIPSLYHSHLRNGTTVVPPHKTESVPLYLRQSSFGVNKGN</sequence>
<organism evidence="4 5">
    <name type="scientific">Pyrocoelia pectoralis</name>
    <dbReference type="NCBI Taxonomy" id="417401"/>
    <lineage>
        <taxon>Eukaryota</taxon>
        <taxon>Metazoa</taxon>
        <taxon>Ecdysozoa</taxon>
        <taxon>Arthropoda</taxon>
        <taxon>Hexapoda</taxon>
        <taxon>Insecta</taxon>
        <taxon>Pterygota</taxon>
        <taxon>Neoptera</taxon>
        <taxon>Endopterygota</taxon>
        <taxon>Coleoptera</taxon>
        <taxon>Polyphaga</taxon>
        <taxon>Elateriformia</taxon>
        <taxon>Elateroidea</taxon>
        <taxon>Lampyridae</taxon>
        <taxon>Lampyrinae</taxon>
        <taxon>Pyrocoelia</taxon>
    </lineage>
</organism>
<dbReference type="CDD" id="cd18077">
    <property type="entry name" value="DEXXQc_HELZ"/>
    <property type="match status" value="1"/>
</dbReference>
<dbReference type="InterPro" id="IPR041679">
    <property type="entry name" value="DNA2/NAM7-like_C"/>
</dbReference>
<dbReference type="GO" id="GO:0035194">
    <property type="term" value="P:regulatory ncRNA-mediated post-transcriptional gene silencing"/>
    <property type="evidence" value="ECO:0007669"/>
    <property type="project" value="TreeGrafter"/>
</dbReference>